<dbReference type="NCBIfam" id="TIGR00996">
    <property type="entry name" value="Mtu_fam_mce"/>
    <property type="match status" value="1"/>
</dbReference>
<dbReference type="Pfam" id="PF02470">
    <property type="entry name" value="MlaD"/>
    <property type="match status" value="1"/>
</dbReference>
<feature type="domain" description="Mce/MlaD" evidence="2">
    <location>
        <begin position="39"/>
        <end position="112"/>
    </location>
</feature>
<feature type="signal peptide" evidence="1">
    <location>
        <begin position="1"/>
        <end position="19"/>
    </location>
</feature>
<organism evidence="4 5">
    <name type="scientific">Nocardia puris</name>
    <dbReference type="NCBI Taxonomy" id="208602"/>
    <lineage>
        <taxon>Bacteria</taxon>
        <taxon>Bacillati</taxon>
        <taxon>Actinomycetota</taxon>
        <taxon>Actinomycetes</taxon>
        <taxon>Mycobacteriales</taxon>
        <taxon>Nocardiaceae</taxon>
        <taxon>Nocardia</taxon>
    </lineage>
</organism>
<dbReference type="AlphaFoldDB" id="A0A366DH79"/>
<evidence type="ECO:0000259" key="2">
    <source>
        <dbReference type="Pfam" id="PF02470"/>
    </source>
</evidence>
<dbReference type="Proteomes" id="UP000252586">
    <property type="component" value="Unassembled WGS sequence"/>
</dbReference>
<comment type="caution">
    <text evidence="4">The sequence shown here is derived from an EMBL/GenBank/DDBJ whole genome shotgun (WGS) entry which is preliminary data.</text>
</comment>
<dbReference type="Pfam" id="PF11887">
    <property type="entry name" value="Mce4_CUP1"/>
    <property type="match status" value="1"/>
</dbReference>
<sequence>MRRRAARALAALGVSLSIAGCAVTVDTVPLPKPGVEGPSYRLRAIFDNALNLPERARVKIGGTDVGVVEEIRTVNFLAEVDLAIRADIALPEGTRAELRQATPLGDIFIALTLPERGPDTEVLGDGDLIDRAHTSAGASVEELMSSLSMLIGGGALNQAARITSEMNAMVGGRGPQLAHLLTELTATLSALNARTGQIDGLLDGLGALTTTLNQRKEELGRAAETFPPLIGVLAENNRAIADLTAKVAVTMDALGDFTATTGPEFVSLFDSVQALMTGFTRMGDHLAGTLEGLHTIYPSLLASTEGNTLAIGATISYLSLSALTDPEAGKMPDVGDVGAFAGSLAEVLARVLARVQGGHR</sequence>
<dbReference type="PANTHER" id="PTHR33371:SF15">
    <property type="entry name" value="LIPOPROTEIN LPRN"/>
    <property type="match status" value="1"/>
</dbReference>
<evidence type="ECO:0000313" key="4">
    <source>
        <dbReference type="EMBL" id="RBO89440.1"/>
    </source>
</evidence>
<dbReference type="InterPro" id="IPR052336">
    <property type="entry name" value="MlaD_Phospholipid_Transporter"/>
</dbReference>
<name>A0A366DH79_9NOCA</name>
<dbReference type="EMBL" id="QNRE01000007">
    <property type="protein sequence ID" value="RBO89440.1"/>
    <property type="molecule type" value="Genomic_DNA"/>
</dbReference>
<dbReference type="GO" id="GO:0005576">
    <property type="term" value="C:extracellular region"/>
    <property type="evidence" value="ECO:0007669"/>
    <property type="project" value="TreeGrafter"/>
</dbReference>
<keyword evidence="5" id="KW-1185">Reference proteome</keyword>
<evidence type="ECO:0000256" key="1">
    <source>
        <dbReference type="SAM" id="SignalP"/>
    </source>
</evidence>
<feature type="domain" description="Mammalian cell entry C-terminal" evidence="3">
    <location>
        <begin position="121"/>
        <end position="304"/>
    </location>
</feature>
<feature type="chain" id="PRO_5038677641" evidence="1">
    <location>
        <begin position="20"/>
        <end position="360"/>
    </location>
</feature>
<evidence type="ECO:0000313" key="5">
    <source>
        <dbReference type="Proteomes" id="UP000252586"/>
    </source>
</evidence>
<evidence type="ECO:0000259" key="3">
    <source>
        <dbReference type="Pfam" id="PF11887"/>
    </source>
</evidence>
<dbReference type="InterPro" id="IPR024516">
    <property type="entry name" value="Mce_C"/>
</dbReference>
<dbReference type="InterPro" id="IPR003399">
    <property type="entry name" value="Mce/MlaD"/>
</dbReference>
<dbReference type="PANTHER" id="PTHR33371">
    <property type="entry name" value="INTERMEMBRANE PHOSPHOLIPID TRANSPORT SYSTEM BINDING PROTEIN MLAD-RELATED"/>
    <property type="match status" value="1"/>
</dbReference>
<gene>
    <name evidence="4" type="ORF">DFR74_107118</name>
</gene>
<dbReference type="OrthoDB" id="4368973at2"/>
<dbReference type="STRING" id="1210090.GCA_001613185_02039"/>
<protein>
    <submittedName>
        <fullName evidence="4">Virulence factor Mce-like protein</fullName>
    </submittedName>
</protein>
<reference evidence="4 5" key="1">
    <citation type="submission" date="2018-06" db="EMBL/GenBank/DDBJ databases">
        <title>Genomic Encyclopedia of Type Strains, Phase IV (KMG-IV): sequencing the most valuable type-strain genomes for metagenomic binning, comparative biology and taxonomic classification.</title>
        <authorList>
            <person name="Goeker M."/>
        </authorList>
    </citation>
    <scope>NUCLEOTIDE SEQUENCE [LARGE SCALE GENOMIC DNA]</scope>
    <source>
        <strain evidence="4 5">DSM 44599</strain>
    </source>
</reference>
<accession>A0A366DH79</accession>
<proteinExistence type="predicted"/>
<dbReference type="PROSITE" id="PS51257">
    <property type="entry name" value="PROKAR_LIPOPROTEIN"/>
    <property type="match status" value="1"/>
</dbReference>
<keyword evidence="1" id="KW-0732">Signal</keyword>
<dbReference type="InterPro" id="IPR005693">
    <property type="entry name" value="Mce"/>
</dbReference>